<dbReference type="RefSeq" id="WP_007862846.1">
    <property type="nucleotide sequence ID" value="NZ_JH376422.1"/>
</dbReference>
<evidence type="ECO:0000259" key="1">
    <source>
        <dbReference type="PROSITE" id="PS51372"/>
    </source>
</evidence>
<feature type="domain" description="PRD" evidence="1">
    <location>
        <begin position="19"/>
        <end position="120"/>
    </location>
</feature>
<dbReference type="Proteomes" id="UP000003763">
    <property type="component" value="Unassembled WGS sequence"/>
</dbReference>
<dbReference type="GO" id="GO:0006355">
    <property type="term" value="P:regulation of DNA-templated transcription"/>
    <property type="evidence" value="ECO:0007669"/>
    <property type="project" value="InterPro"/>
</dbReference>
<dbReference type="eggNOG" id="COG3711">
    <property type="taxonomic scope" value="Bacteria"/>
</dbReference>
<dbReference type="SUPFAM" id="SSF63520">
    <property type="entry name" value="PTS-regulatory domain, PRD"/>
    <property type="match status" value="1"/>
</dbReference>
<protein>
    <recommendedName>
        <fullName evidence="1">PRD domain-containing protein</fullName>
    </recommendedName>
</protein>
<dbReference type="AlphaFoldDB" id="G5HJH9"/>
<reference evidence="2 3" key="1">
    <citation type="submission" date="2011-08" db="EMBL/GenBank/DDBJ databases">
        <title>The Genome Sequence of Clostridium citroniae WAL-17108.</title>
        <authorList>
            <consortium name="The Broad Institute Genome Sequencing Platform"/>
            <person name="Earl A."/>
            <person name="Ward D."/>
            <person name="Feldgarden M."/>
            <person name="Gevers D."/>
            <person name="Finegold S.M."/>
            <person name="Summanen P.H."/>
            <person name="Molitoris D.R."/>
            <person name="Vaisanen M.L."/>
            <person name="Daigneault M."/>
            <person name="Allen-Vercoe E."/>
            <person name="Young S.K."/>
            <person name="Zeng Q."/>
            <person name="Gargeya S."/>
            <person name="Fitzgerald M."/>
            <person name="Haas B."/>
            <person name="Abouelleil A."/>
            <person name="Alvarado L."/>
            <person name="Arachchi H.M."/>
            <person name="Berlin A."/>
            <person name="Brown A."/>
            <person name="Chapman S.B."/>
            <person name="Chen Z."/>
            <person name="Dunbar C."/>
            <person name="Freedman E."/>
            <person name="Gearin G."/>
            <person name="Gellesch M."/>
            <person name="Goldberg J."/>
            <person name="Griggs A."/>
            <person name="Gujja S."/>
            <person name="Heiman D."/>
            <person name="Howarth C."/>
            <person name="Larson L."/>
            <person name="Lui A."/>
            <person name="MacDonald P.J.P."/>
            <person name="Montmayeur A."/>
            <person name="Murphy C."/>
            <person name="Neiman D."/>
            <person name="Pearson M."/>
            <person name="Priest M."/>
            <person name="Roberts A."/>
            <person name="Saif S."/>
            <person name="Shea T."/>
            <person name="Shenoy N."/>
            <person name="Sisk P."/>
            <person name="Stolte C."/>
            <person name="Sykes S."/>
            <person name="Wortman J."/>
            <person name="Nusbaum C."/>
            <person name="Birren B."/>
        </authorList>
    </citation>
    <scope>NUCLEOTIDE SEQUENCE [LARGE SCALE GENOMIC DNA]</scope>
    <source>
        <strain evidence="2 3">WAL-17108</strain>
    </source>
</reference>
<dbReference type="InterPro" id="IPR011608">
    <property type="entry name" value="PRD"/>
</dbReference>
<dbReference type="EMBL" id="ADLJ01000020">
    <property type="protein sequence ID" value="EHE98405.1"/>
    <property type="molecule type" value="Genomic_DNA"/>
</dbReference>
<proteinExistence type="predicted"/>
<sequence length="120" mass="13976">MDLKETLYFRVSILEDNQVISQKVAAYTRQMIDMVLEQKPDVLQDRAEMFFTHLAMAGKRAEEGTEENPMDAAIFEAVKLEPVFEDAVKLRDEMLLYTDIQFPETERDFLSVHLCNLLSR</sequence>
<name>G5HJH9_9FIRM</name>
<evidence type="ECO:0000313" key="2">
    <source>
        <dbReference type="EMBL" id="EHE98405.1"/>
    </source>
</evidence>
<dbReference type="InterPro" id="IPR036634">
    <property type="entry name" value="PRD_sf"/>
</dbReference>
<organism evidence="2 3">
    <name type="scientific">[Clostridium] citroniae WAL-17108</name>
    <dbReference type="NCBI Taxonomy" id="742733"/>
    <lineage>
        <taxon>Bacteria</taxon>
        <taxon>Bacillati</taxon>
        <taxon>Bacillota</taxon>
        <taxon>Clostridia</taxon>
        <taxon>Lachnospirales</taxon>
        <taxon>Lachnospiraceae</taxon>
        <taxon>Enterocloster</taxon>
    </lineage>
</organism>
<dbReference type="HOGENOM" id="CLU_146117_1_1_9"/>
<evidence type="ECO:0000313" key="3">
    <source>
        <dbReference type="Proteomes" id="UP000003763"/>
    </source>
</evidence>
<accession>G5HJH9</accession>
<comment type="caution">
    <text evidence="2">The sequence shown here is derived from an EMBL/GenBank/DDBJ whole genome shotgun (WGS) entry which is preliminary data.</text>
</comment>
<gene>
    <name evidence="2" type="ORF">HMPREF9469_02730</name>
</gene>
<dbReference type="PROSITE" id="PS51372">
    <property type="entry name" value="PRD_2"/>
    <property type="match status" value="1"/>
</dbReference>
<dbReference type="PATRIC" id="fig|742733.3.peg.2841"/>
<dbReference type="Gene3D" id="1.10.1790.10">
    <property type="entry name" value="PRD domain"/>
    <property type="match status" value="1"/>
</dbReference>